<accession>A0A1Y1WEM7</accession>
<dbReference type="InterPro" id="IPR015943">
    <property type="entry name" value="WD40/YVTN_repeat-like_dom_sf"/>
</dbReference>
<evidence type="ECO:0000256" key="6">
    <source>
        <dbReference type="SAM" id="MobiDB-lite"/>
    </source>
</evidence>
<name>A0A1Y1WEM7_9FUNG</name>
<feature type="compositionally biased region" description="Low complexity" evidence="6">
    <location>
        <begin position="168"/>
        <end position="187"/>
    </location>
</feature>
<evidence type="ECO:0000313" key="8">
    <source>
        <dbReference type="Proteomes" id="UP000193922"/>
    </source>
</evidence>
<gene>
    <name evidence="7" type="ORF">DL89DRAFT_321124</name>
</gene>
<organism evidence="7 8">
    <name type="scientific">Linderina pennispora</name>
    <dbReference type="NCBI Taxonomy" id="61395"/>
    <lineage>
        <taxon>Eukaryota</taxon>
        <taxon>Fungi</taxon>
        <taxon>Fungi incertae sedis</taxon>
        <taxon>Zoopagomycota</taxon>
        <taxon>Kickxellomycotina</taxon>
        <taxon>Kickxellomycetes</taxon>
        <taxon>Kickxellales</taxon>
        <taxon>Kickxellaceae</taxon>
        <taxon>Linderina</taxon>
    </lineage>
</organism>
<evidence type="ECO:0000256" key="1">
    <source>
        <dbReference type="ARBA" id="ARBA00004201"/>
    </source>
</evidence>
<evidence type="ECO:0000256" key="3">
    <source>
        <dbReference type="ARBA" id="ARBA00022490"/>
    </source>
</evidence>
<dbReference type="Gene3D" id="2.130.10.10">
    <property type="entry name" value="YVTN repeat-like/Quinoprotein amine dehydrogenase"/>
    <property type="match status" value="1"/>
</dbReference>
<dbReference type="STRING" id="61395.A0A1Y1WEM7"/>
<dbReference type="InterPro" id="IPR045152">
    <property type="entry name" value="EDC4-like"/>
</dbReference>
<feature type="region of interest" description="Disordered" evidence="6">
    <location>
        <begin position="147"/>
        <end position="203"/>
    </location>
</feature>
<evidence type="ECO:0000256" key="4">
    <source>
        <dbReference type="ARBA" id="ARBA00022574"/>
    </source>
</evidence>
<dbReference type="SMART" id="SM00320">
    <property type="entry name" value="WD40"/>
    <property type="match status" value="2"/>
</dbReference>
<proteinExistence type="inferred from homology"/>
<dbReference type="GO" id="GO:0000932">
    <property type="term" value="C:P-body"/>
    <property type="evidence" value="ECO:0007669"/>
    <property type="project" value="UniProtKB-SubCell"/>
</dbReference>
<feature type="region of interest" description="Disordered" evidence="6">
    <location>
        <begin position="800"/>
        <end position="831"/>
    </location>
</feature>
<dbReference type="OrthoDB" id="21128at2759"/>
<evidence type="ECO:0000256" key="2">
    <source>
        <dbReference type="ARBA" id="ARBA00009639"/>
    </source>
</evidence>
<dbReference type="PANTHER" id="PTHR15598">
    <property type="entry name" value="ENHANCER OF MRNA-DECAPPING PROTEIN 4"/>
    <property type="match status" value="1"/>
</dbReference>
<dbReference type="GO" id="GO:0031087">
    <property type="term" value="P:deadenylation-independent decapping of nuclear-transcribed mRNA"/>
    <property type="evidence" value="ECO:0007669"/>
    <property type="project" value="InterPro"/>
</dbReference>
<dbReference type="Proteomes" id="UP000193922">
    <property type="component" value="Unassembled WGS sequence"/>
</dbReference>
<dbReference type="GeneID" id="63807906"/>
<feature type="compositionally biased region" description="Pro residues" evidence="6">
    <location>
        <begin position="812"/>
        <end position="821"/>
    </location>
</feature>
<keyword evidence="8" id="KW-1185">Reference proteome</keyword>
<dbReference type="InterPro" id="IPR036322">
    <property type="entry name" value="WD40_repeat_dom_sf"/>
</dbReference>
<dbReference type="InterPro" id="IPR001680">
    <property type="entry name" value="WD40_rpt"/>
</dbReference>
<reference evidence="7 8" key="1">
    <citation type="submission" date="2016-07" db="EMBL/GenBank/DDBJ databases">
        <title>Pervasive Adenine N6-methylation of Active Genes in Fungi.</title>
        <authorList>
            <consortium name="DOE Joint Genome Institute"/>
            <person name="Mondo S.J."/>
            <person name="Dannebaum R.O."/>
            <person name="Kuo R.C."/>
            <person name="Labutti K."/>
            <person name="Haridas S."/>
            <person name="Kuo A."/>
            <person name="Salamov A."/>
            <person name="Ahrendt S.R."/>
            <person name="Lipzen A."/>
            <person name="Sullivan W."/>
            <person name="Andreopoulos W.B."/>
            <person name="Clum A."/>
            <person name="Lindquist E."/>
            <person name="Daum C."/>
            <person name="Ramamoorthy G.K."/>
            <person name="Gryganskyi A."/>
            <person name="Culley D."/>
            <person name="Magnuson J.K."/>
            <person name="James T.Y."/>
            <person name="O'Malley M.A."/>
            <person name="Stajich J.E."/>
            <person name="Spatafora J.W."/>
            <person name="Visel A."/>
            <person name="Grigoriev I.V."/>
        </authorList>
    </citation>
    <scope>NUCLEOTIDE SEQUENCE [LARGE SCALE GENOMIC DNA]</scope>
    <source>
        <strain evidence="7 8">ATCC 12442</strain>
    </source>
</reference>
<comment type="caution">
    <text evidence="7">The sequence shown here is derived from an EMBL/GenBank/DDBJ whole genome shotgun (WGS) entry which is preliminary data.</text>
</comment>
<dbReference type="AlphaFoldDB" id="A0A1Y1WEM7"/>
<dbReference type="EMBL" id="MCFD01000003">
    <property type="protein sequence ID" value="ORX71980.1"/>
    <property type="molecule type" value="Genomic_DNA"/>
</dbReference>
<dbReference type="SUPFAM" id="SSF50978">
    <property type="entry name" value="WD40 repeat-like"/>
    <property type="match status" value="1"/>
</dbReference>
<dbReference type="RefSeq" id="XP_040745404.1">
    <property type="nucleotide sequence ID" value="XM_040891258.1"/>
</dbReference>
<keyword evidence="4" id="KW-0853">WD repeat</keyword>
<keyword evidence="3" id="KW-0963">Cytoplasm</keyword>
<comment type="similarity">
    <text evidence="2">Belongs to the WD repeat EDC4 family.</text>
</comment>
<protein>
    <submittedName>
        <fullName evidence="7">Uncharacterized protein</fullName>
    </submittedName>
</protein>
<evidence type="ECO:0000313" key="7">
    <source>
        <dbReference type="EMBL" id="ORX71980.1"/>
    </source>
</evidence>
<feature type="region of interest" description="Disordered" evidence="6">
    <location>
        <begin position="45"/>
        <end position="65"/>
    </location>
</feature>
<evidence type="ECO:0000256" key="5">
    <source>
        <dbReference type="ARBA" id="ARBA00022737"/>
    </source>
</evidence>
<dbReference type="PANTHER" id="PTHR15598:SF5">
    <property type="entry name" value="ENHANCER OF MRNA-DECAPPING PROTEIN 4"/>
    <property type="match status" value="1"/>
</dbReference>
<keyword evidence="5" id="KW-0677">Repeat</keyword>
<feature type="region of interest" description="Disordered" evidence="6">
    <location>
        <begin position="640"/>
        <end position="683"/>
    </location>
</feature>
<sequence length="851" mass="91136">MDGNTNAQLNNLFQLFSQAEQSARRQSEQNVYVAGGQDAQYLRSSTYESTPSANTSTQSVAGSTPQMAQKEISLSLLQTLLKTQQQQQPAAATTAQGPMSVAELEKSLAQAAGAQMFASIPQQVPTAKAFSPIEQLKRMAAAQNFSVGGGRAEQQATSVTSDPEPLAASMITSPSSMNSSPSVKAASVPLAASTSQQSGRKKPRVNVLNIDAKRIKARGTPESTPISMLQQPARFKPGRLVAVSRDYICYAVRTKEGGRVRIIHQLHGQRAMMVGHTNSIIDMAFHPCSGEPGRPQVLASVGKDNRLIVWSVGPVDDENGSVEGAIDYEPFINVDSGGDARFSSVAWRPSAHANTLELVVSTDKGFMLVKAPMPAAEGERAEPVPGDQLHIMPVLTDSPVTAVACGGTRWVFVAFADKTVQLYDVSHTWETSSTPYTLVGEVAQCSHPVDTLYYIEPTTASDKAGHILAGYSMNRHLQLWWLGSRAGESALIHAVNFVGMPHRPSHGFVSVAYEPQARIVVGAASNAPSVIFSMKVSGHGSSMHLNFPQGQALAEDQATLSMAAAYEGDAGLSVYAVHTRLVQQLQIQGIRATDYEPMPDPADSYAARQLETGSEKEQEDISLEVDRIVDRVNSIDIDRDTGMGSELVPEASPSVPDTFSIQPPQLPQPPQELLSARSPQATPSSGIAKQELAAEIRTAVNESIAAQHIPAQVSAAVASALPTASLQLSPEAEQQLVDKISAVVERKVVQDMAGLMEATLIPAYSRATTAMFEQMKSTFEAGLQEWWMRFAQVMPPPPPPIATPLAHASVPQQPPMPPPPQGFSQPPVMSPVNANYLESLKNLLNGQKPKQ</sequence>
<comment type="subcellular location">
    <subcellularLocation>
        <location evidence="1">Cytoplasm</location>
        <location evidence="1">P-body</location>
    </subcellularLocation>
</comment>